<keyword evidence="1" id="KW-0472">Membrane</keyword>
<evidence type="ECO:0000256" key="1">
    <source>
        <dbReference type="SAM" id="Phobius"/>
    </source>
</evidence>
<reference evidence="2" key="1">
    <citation type="submission" date="2018-08" db="EMBL/GenBank/DDBJ databases">
        <authorList>
            <person name="Jin W."/>
            <person name="Wang H."/>
            <person name="Yang Y."/>
            <person name="Li M."/>
            <person name="Liu J."/>
        </authorList>
    </citation>
    <scope>NUCLEOTIDE SEQUENCE</scope>
    <source>
        <strain evidence="2">AESS21</strain>
    </source>
</reference>
<keyword evidence="1" id="KW-1133">Transmembrane helix</keyword>
<accession>A0A944CAS1</accession>
<proteinExistence type="predicted"/>
<comment type="caution">
    <text evidence="2">The sequence shown here is derived from an EMBL/GenBank/DDBJ whole genome shotgun (WGS) entry which is preliminary data.</text>
</comment>
<feature type="transmembrane region" description="Helical" evidence="1">
    <location>
        <begin position="20"/>
        <end position="38"/>
    </location>
</feature>
<keyword evidence="1" id="KW-0812">Transmembrane</keyword>
<gene>
    <name evidence="2" type="ORF">DYI23_01700</name>
</gene>
<evidence type="ECO:0000313" key="2">
    <source>
        <dbReference type="EMBL" id="MBS8258919.1"/>
    </source>
</evidence>
<dbReference type="Proteomes" id="UP000705379">
    <property type="component" value="Unassembled WGS sequence"/>
</dbReference>
<dbReference type="AlphaFoldDB" id="A0A944CAS1"/>
<dbReference type="EMBL" id="QTKU01000001">
    <property type="protein sequence ID" value="MBS8258919.1"/>
    <property type="molecule type" value="Genomic_DNA"/>
</dbReference>
<organism evidence="2 3">
    <name type="scientific">Roseibium polysiphoniae</name>
    <dbReference type="NCBI Taxonomy" id="2571221"/>
    <lineage>
        <taxon>Bacteria</taxon>
        <taxon>Pseudomonadati</taxon>
        <taxon>Pseudomonadota</taxon>
        <taxon>Alphaproteobacteria</taxon>
        <taxon>Hyphomicrobiales</taxon>
        <taxon>Stappiaceae</taxon>
        <taxon>Roseibium</taxon>
    </lineage>
</organism>
<name>A0A944CAS1_9HYPH</name>
<sequence>MGVEQDRSSQSTSSLDGSGGRLFALAIAVSCLALMVWLGREDVPFVRDAIAMVTGKEPEAQTSGNPELDACLANRVGDIDQLLAEGMIKDSQYPSFKRRATSYCETQFPAGG</sequence>
<protein>
    <submittedName>
        <fullName evidence="2">Uncharacterized protein</fullName>
    </submittedName>
</protein>
<evidence type="ECO:0000313" key="3">
    <source>
        <dbReference type="Proteomes" id="UP000705379"/>
    </source>
</evidence>
<dbReference type="RefSeq" id="WP_213214647.1">
    <property type="nucleotide sequence ID" value="NZ_QTKU01000001.1"/>
</dbReference>
<reference evidence="2" key="2">
    <citation type="journal article" date="2021" name="Microorganisms">
        <title>Bacterial Dimethylsulfoniopropionate Biosynthesis in the East China Sea.</title>
        <authorList>
            <person name="Liu J."/>
            <person name="Zhang Y."/>
            <person name="Liu J."/>
            <person name="Zhong H."/>
            <person name="Williams B.T."/>
            <person name="Zheng Y."/>
            <person name="Curson A.R.J."/>
            <person name="Sun C."/>
            <person name="Sun H."/>
            <person name="Song D."/>
            <person name="Wagner Mackenzie B."/>
            <person name="Bermejo Martinez A."/>
            <person name="Todd J.D."/>
            <person name="Zhang X.H."/>
        </authorList>
    </citation>
    <scope>NUCLEOTIDE SEQUENCE</scope>
    <source>
        <strain evidence="2">AESS21</strain>
    </source>
</reference>